<dbReference type="AlphaFoldDB" id="A0A511UV10"/>
<keyword evidence="1" id="KW-0418">Kinase</keyword>
<organism evidence="1 2">
    <name type="scientific">Cerasibacillus quisquiliarum</name>
    <dbReference type="NCBI Taxonomy" id="227865"/>
    <lineage>
        <taxon>Bacteria</taxon>
        <taxon>Bacillati</taxon>
        <taxon>Bacillota</taxon>
        <taxon>Bacilli</taxon>
        <taxon>Bacillales</taxon>
        <taxon>Bacillaceae</taxon>
        <taxon>Cerasibacillus</taxon>
    </lineage>
</organism>
<evidence type="ECO:0000313" key="2">
    <source>
        <dbReference type="Proteomes" id="UP000321491"/>
    </source>
</evidence>
<protein>
    <submittedName>
        <fullName evidence="1">Kinase-associated lipoprotein B</fullName>
    </submittedName>
</protein>
<accession>A0A511UV10</accession>
<dbReference type="GO" id="GO:0016301">
    <property type="term" value="F:kinase activity"/>
    <property type="evidence" value="ECO:0007669"/>
    <property type="project" value="UniProtKB-KW"/>
</dbReference>
<dbReference type="OrthoDB" id="2407789at2"/>
<dbReference type="InterPro" id="IPR014916">
    <property type="entry name" value="KapB"/>
</dbReference>
<dbReference type="SUPFAM" id="SSF141251">
    <property type="entry name" value="Kinase-associated protein B-like"/>
    <property type="match status" value="1"/>
</dbReference>
<dbReference type="Gene3D" id="2.30.30.430">
    <property type="entry name" value="Kinase associated protein B domain"/>
    <property type="match status" value="1"/>
</dbReference>
<gene>
    <name evidence="1" type="primary">kapB</name>
    <name evidence="1" type="ORF">CQU01_00090</name>
</gene>
<dbReference type="Pfam" id="PF08810">
    <property type="entry name" value="KapB"/>
    <property type="match status" value="1"/>
</dbReference>
<name>A0A511UV10_9BACI</name>
<dbReference type="EMBL" id="BJXW01000001">
    <property type="protein sequence ID" value="GEN29771.1"/>
    <property type="molecule type" value="Genomic_DNA"/>
</dbReference>
<dbReference type="InterPro" id="IPR038080">
    <property type="entry name" value="KapB_sf"/>
</dbReference>
<sequence length="130" mass="15223">MTSFQIGDYVRAHYNSGTYIGKIVEDRGDRYLIEVLAVYKHPMQGDIHNPFQVDDVFFHERKALAYREKANIKKPAVHPFSEEVPDYGESLKQAVQAIKEKLMKEDTAYNKKALKNIESLEKNYYHVYYS</sequence>
<keyword evidence="2" id="KW-1185">Reference proteome</keyword>
<keyword evidence="1" id="KW-0808">Transferase</keyword>
<keyword evidence="1" id="KW-0449">Lipoprotein</keyword>
<reference evidence="1 2" key="1">
    <citation type="submission" date="2019-07" db="EMBL/GenBank/DDBJ databases">
        <title>Whole genome shotgun sequence of Cerasibacillus quisquiliarum NBRC 102429.</title>
        <authorList>
            <person name="Hosoyama A."/>
            <person name="Uohara A."/>
            <person name="Ohji S."/>
            <person name="Ichikawa N."/>
        </authorList>
    </citation>
    <scope>NUCLEOTIDE SEQUENCE [LARGE SCALE GENOMIC DNA]</scope>
    <source>
        <strain evidence="1 2">NBRC 102429</strain>
    </source>
</reference>
<proteinExistence type="predicted"/>
<dbReference type="Proteomes" id="UP000321491">
    <property type="component" value="Unassembled WGS sequence"/>
</dbReference>
<dbReference type="RefSeq" id="WP_146934040.1">
    <property type="nucleotide sequence ID" value="NZ_BJXW01000001.1"/>
</dbReference>
<dbReference type="SMART" id="SM01298">
    <property type="entry name" value="KapB"/>
    <property type="match status" value="1"/>
</dbReference>
<evidence type="ECO:0000313" key="1">
    <source>
        <dbReference type="EMBL" id="GEN29771.1"/>
    </source>
</evidence>
<comment type="caution">
    <text evidence="1">The sequence shown here is derived from an EMBL/GenBank/DDBJ whole genome shotgun (WGS) entry which is preliminary data.</text>
</comment>